<dbReference type="SUPFAM" id="SSF81901">
    <property type="entry name" value="HCP-like"/>
    <property type="match status" value="1"/>
</dbReference>
<reference evidence="4 5" key="1">
    <citation type="submission" date="2018-06" db="EMBL/GenBank/DDBJ databases">
        <title>The Genome of Cuscuta australis (Dodder) Provides Insight into the Evolution of Plant Parasitism.</title>
        <authorList>
            <person name="Liu H."/>
        </authorList>
    </citation>
    <scope>NUCLEOTIDE SEQUENCE [LARGE SCALE GENOMIC DNA]</scope>
    <source>
        <strain evidence="5">cv. Yunnan</strain>
        <tissue evidence="4">Vines</tissue>
    </source>
</reference>
<dbReference type="InterPro" id="IPR002885">
    <property type="entry name" value="PPR_rpt"/>
</dbReference>
<keyword evidence="5" id="KW-1185">Reference proteome</keyword>
<dbReference type="Pfam" id="PF13041">
    <property type="entry name" value="PPR_2"/>
    <property type="match status" value="1"/>
</dbReference>
<dbReference type="NCBIfam" id="TIGR00756">
    <property type="entry name" value="PPR"/>
    <property type="match status" value="3"/>
</dbReference>
<dbReference type="GO" id="GO:0003729">
    <property type="term" value="F:mRNA binding"/>
    <property type="evidence" value="ECO:0007669"/>
    <property type="project" value="UniProtKB-ARBA"/>
</dbReference>
<dbReference type="GO" id="GO:0005739">
    <property type="term" value="C:mitochondrion"/>
    <property type="evidence" value="ECO:0007669"/>
    <property type="project" value="TreeGrafter"/>
</dbReference>
<keyword evidence="2" id="KW-0677">Repeat</keyword>
<comment type="similarity">
    <text evidence="1">Belongs to the PPR family. P subfamily.</text>
</comment>
<dbReference type="PROSITE" id="PS51375">
    <property type="entry name" value="PPR"/>
    <property type="match status" value="2"/>
</dbReference>
<evidence type="ECO:0000313" key="5">
    <source>
        <dbReference type="Proteomes" id="UP000249390"/>
    </source>
</evidence>
<evidence type="ECO:0000256" key="1">
    <source>
        <dbReference type="ARBA" id="ARBA00007626"/>
    </source>
</evidence>
<name>A0A328E9H7_9ASTE</name>
<dbReference type="PANTHER" id="PTHR45717">
    <property type="entry name" value="OS12G0527900 PROTEIN"/>
    <property type="match status" value="1"/>
</dbReference>
<protein>
    <recommendedName>
        <fullName evidence="6">Pentacotripeptide-repeat region of PRORP domain-containing protein</fullName>
    </recommendedName>
</protein>
<evidence type="ECO:0000256" key="3">
    <source>
        <dbReference type="PROSITE-ProRule" id="PRU00708"/>
    </source>
</evidence>
<evidence type="ECO:0008006" key="6">
    <source>
        <dbReference type="Google" id="ProtNLM"/>
    </source>
</evidence>
<proteinExistence type="inferred from homology"/>
<evidence type="ECO:0000256" key="2">
    <source>
        <dbReference type="ARBA" id="ARBA00022737"/>
    </source>
</evidence>
<feature type="repeat" description="PPR" evidence="3">
    <location>
        <begin position="188"/>
        <end position="222"/>
    </location>
</feature>
<dbReference type="AlphaFoldDB" id="A0A328E9H7"/>
<gene>
    <name evidence="4" type="ORF">DM860_004467</name>
</gene>
<sequence length="519" mass="59022">MLLNHPTTAAAATETLLFHRRQPSSPYPDRSHSLSFPSGSELSSSSLLKPLTVSGNPVSLCITFAFPSKSRRNGTVDYEKRPAEAWFDLYKRLAWMPDPENGAASVLTQCENEGLRIPKSNLSRVVRQLRKVKQYKLALEVLEWMKTKPERFWLSTGDIAIKLDLISKLHGASSAEDYFKTLGDSLKDGRVYGSLLNAYVNSKMKEKAESVYATMKEKGYLLYALSCNVMMTLYMDTKEYDKVEAIISEMRVMNIPLDEYSYNIWLTSLGHQSSMEKLELVFESMKADTNVELDWSSLSTMARMYIKTGQFEKAEEYLKLTEDKIEGQNRSPYHYIISLYGAIGKTGEVYRVWEAYKSKFMKLTDMSYCGVIIALVKCGDVQGAEDLYDEWSSSKPRLFDPRIGNILLACYVRNGETEKAETFFSQMVAMGVKPNSRTWEILAEYHIIGKRVADALSCLKDAVAAMDSKNWKPKRAIVSSITEYCDEIGDTASKEVLFEVLKQTRYFDDETDKDEDDFA</sequence>
<evidence type="ECO:0000313" key="4">
    <source>
        <dbReference type="EMBL" id="RAL53996.1"/>
    </source>
</evidence>
<accession>A0A328E9H7</accession>
<organism evidence="4 5">
    <name type="scientific">Cuscuta australis</name>
    <dbReference type="NCBI Taxonomy" id="267555"/>
    <lineage>
        <taxon>Eukaryota</taxon>
        <taxon>Viridiplantae</taxon>
        <taxon>Streptophyta</taxon>
        <taxon>Embryophyta</taxon>
        <taxon>Tracheophyta</taxon>
        <taxon>Spermatophyta</taxon>
        <taxon>Magnoliopsida</taxon>
        <taxon>eudicotyledons</taxon>
        <taxon>Gunneridae</taxon>
        <taxon>Pentapetalae</taxon>
        <taxon>asterids</taxon>
        <taxon>lamiids</taxon>
        <taxon>Solanales</taxon>
        <taxon>Convolvulaceae</taxon>
        <taxon>Cuscuteae</taxon>
        <taxon>Cuscuta</taxon>
        <taxon>Cuscuta subgen. Grammica</taxon>
        <taxon>Cuscuta sect. Cleistogrammica</taxon>
    </lineage>
</organism>
<dbReference type="Pfam" id="PF01535">
    <property type="entry name" value="PPR"/>
    <property type="match status" value="4"/>
</dbReference>
<dbReference type="Gene3D" id="1.25.40.10">
    <property type="entry name" value="Tetratricopeptide repeat domain"/>
    <property type="match status" value="2"/>
</dbReference>
<dbReference type="PANTHER" id="PTHR45717:SF3">
    <property type="entry name" value="OS04G0544400 PROTEIN"/>
    <property type="match status" value="1"/>
</dbReference>
<dbReference type="Proteomes" id="UP000249390">
    <property type="component" value="Unassembled WGS sequence"/>
</dbReference>
<dbReference type="InterPro" id="IPR011990">
    <property type="entry name" value="TPR-like_helical_dom_sf"/>
</dbReference>
<feature type="repeat" description="PPR" evidence="3">
    <location>
        <begin position="400"/>
        <end position="434"/>
    </location>
</feature>
<comment type="caution">
    <text evidence="4">The sequence shown here is derived from an EMBL/GenBank/DDBJ whole genome shotgun (WGS) entry which is preliminary data.</text>
</comment>
<dbReference type="EMBL" id="NQVE01000015">
    <property type="protein sequence ID" value="RAL53996.1"/>
    <property type="molecule type" value="Genomic_DNA"/>
</dbReference>